<evidence type="ECO:0000256" key="2">
    <source>
        <dbReference type="ARBA" id="ARBA00023315"/>
    </source>
</evidence>
<dbReference type="EMBL" id="CR936257">
    <property type="protein sequence ID" value="CAI48947.1"/>
    <property type="molecule type" value="Genomic_DNA"/>
</dbReference>
<evidence type="ECO:0000256" key="3">
    <source>
        <dbReference type="SAM" id="MobiDB-lite"/>
    </source>
</evidence>
<dbReference type="PROSITE" id="PS51186">
    <property type="entry name" value="GNAT"/>
    <property type="match status" value="1"/>
</dbReference>
<dbReference type="Proteomes" id="UP000002698">
    <property type="component" value="Chromosome"/>
</dbReference>
<dbReference type="GO" id="GO:0016747">
    <property type="term" value="F:acyltransferase activity, transferring groups other than amino-acyl groups"/>
    <property type="evidence" value="ECO:0007669"/>
    <property type="project" value="InterPro"/>
</dbReference>
<organism evidence="5 6">
    <name type="scientific">Natronomonas pharaonis (strain ATCC 35678 / DSM 2160 / CIP 103997 / JCM 8858 / NBRC 14720 / NCIMB 2260 / Gabara)</name>
    <name type="common">Halobacterium pharaonis</name>
    <dbReference type="NCBI Taxonomy" id="348780"/>
    <lineage>
        <taxon>Archaea</taxon>
        <taxon>Methanobacteriati</taxon>
        <taxon>Methanobacteriota</taxon>
        <taxon>Stenosarchaea group</taxon>
        <taxon>Halobacteria</taxon>
        <taxon>Halobacteriales</taxon>
        <taxon>Natronomonadaceae</taxon>
        <taxon>Natronomonas</taxon>
    </lineage>
</organism>
<dbReference type="eggNOG" id="arCOG00834">
    <property type="taxonomic scope" value="Archaea"/>
</dbReference>
<evidence type="ECO:0000313" key="5">
    <source>
        <dbReference type="EMBL" id="CAI48947.1"/>
    </source>
</evidence>
<dbReference type="EC" id="2.3.1.-" evidence="5"/>
<sequence length="178" mass="20329">MTREYPTEIAGPYEAPPRETEDRDERRIEVRRYDDEFERLIDMYRAFDPEDRAQGIPPANESAIRNWLEQLLGDDDNPGINVIAWHDDEPIGHAMLIPDRHGAYELAIFVLHEYQGSGIGTELIQALLGAGREEGVERVWLTVERWNTPATALYRKVGFESTGDGGFEIEMAARLVDE</sequence>
<dbReference type="InterPro" id="IPR000182">
    <property type="entry name" value="GNAT_dom"/>
</dbReference>
<dbReference type="RefSeq" id="WP_011322580.1">
    <property type="nucleotide sequence ID" value="NC_007426.1"/>
</dbReference>
<name>A0A1U7EVB3_NATPD</name>
<dbReference type="InterPro" id="IPR016181">
    <property type="entry name" value="Acyl_CoA_acyltransferase"/>
</dbReference>
<dbReference type="AlphaFoldDB" id="A0A1U7EVB3"/>
<dbReference type="PANTHER" id="PTHR43877">
    <property type="entry name" value="AMINOALKYLPHOSPHONATE N-ACETYLTRANSFERASE-RELATED-RELATED"/>
    <property type="match status" value="1"/>
</dbReference>
<keyword evidence="2 5" id="KW-0012">Acyltransferase</keyword>
<dbReference type="CDD" id="cd04301">
    <property type="entry name" value="NAT_SF"/>
    <property type="match status" value="1"/>
</dbReference>
<dbReference type="OrthoDB" id="51421at2157"/>
<evidence type="ECO:0000256" key="1">
    <source>
        <dbReference type="ARBA" id="ARBA00022679"/>
    </source>
</evidence>
<gene>
    <name evidence="5" type="ordered locus">NP_1712A</name>
</gene>
<dbReference type="SUPFAM" id="SSF55729">
    <property type="entry name" value="Acyl-CoA N-acyltransferases (Nat)"/>
    <property type="match status" value="1"/>
</dbReference>
<dbReference type="STRING" id="348780.NP_1712A"/>
<dbReference type="EnsemblBacteria" id="CAI48947">
    <property type="protein sequence ID" value="CAI48947"/>
    <property type="gene ID" value="NP_1712A"/>
</dbReference>
<evidence type="ECO:0000259" key="4">
    <source>
        <dbReference type="PROSITE" id="PS51186"/>
    </source>
</evidence>
<reference evidence="5 6" key="1">
    <citation type="journal article" date="2005" name="Genome Res.">
        <title>Living with two extremes: conclusions from the genome sequence of Natronomonas pharaonis.</title>
        <authorList>
            <person name="Falb M."/>
            <person name="Pfeiffer F."/>
            <person name="Palm P."/>
            <person name="Rodewald K."/>
            <person name="Hickmann V."/>
            <person name="Tittor J."/>
            <person name="Oesterhelt D."/>
        </authorList>
    </citation>
    <scope>NUCLEOTIDE SEQUENCE [LARGE SCALE GENOMIC DNA]</scope>
    <source>
        <strain evidence="6">ATCC 35678 / DSM 2160 / CIP 103997 / JCM 8858 / NBRC 14720 / NCIMB 2260 / Gabara</strain>
    </source>
</reference>
<proteinExistence type="predicted"/>
<keyword evidence="1 5" id="KW-0808">Transferase</keyword>
<dbReference type="InterPro" id="IPR050832">
    <property type="entry name" value="Bact_Acetyltransf"/>
</dbReference>
<accession>A0A1U7EVB3</accession>
<dbReference type="Pfam" id="PF00583">
    <property type="entry name" value="Acetyltransf_1"/>
    <property type="match status" value="1"/>
</dbReference>
<dbReference type="PANTHER" id="PTHR43877:SF2">
    <property type="entry name" value="AMINOALKYLPHOSPHONATE N-ACETYLTRANSFERASE-RELATED"/>
    <property type="match status" value="1"/>
</dbReference>
<dbReference type="HOGENOM" id="CLU_102818_0_0_2"/>
<evidence type="ECO:0000313" key="6">
    <source>
        <dbReference type="Proteomes" id="UP000002698"/>
    </source>
</evidence>
<dbReference type="KEGG" id="nph:NP_1712A"/>
<dbReference type="Gene3D" id="3.40.630.30">
    <property type="match status" value="1"/>
</dbReference>
<protein>
    <submittedName>
        <fullName evidence="5">GNAT family acetyltransferase</fullName>
        <ecNumber evidence="5">2.3.1.-</ecNumber>
    </submittedName>
</protein>
<feature type="region of interest" description="Disordered" evidence="3">
    <location>
        <begin position="1"/>
        <end position="27"/>
    </location>
</feature>
<dbReference type="GeneID" id="3701233"/>
<feature type="domain" description="N-acetyltransferase" evidence="4">
    <location>
        <begin position="28"/>
        <end position="176"/>
    </location>
</feature>
<keyword evidence="6" id="KW-1185">Reference proteome</keyword>
<feature type="compositionally biased region" description="Basic and acidic residues" evidence="3">
    <location>
        <begin position="16"/>
        <end position="27"/>
    </location>
</feature>